<name>A0AAX2QRM0_9HYPH</name>
<dbReference type="PANTHER" id="PTHR43196:SF2">
    <property type="entry name" value="PHOSPHOADENOSINE PHOSPHOSULFATE REDUCTASE"/>
    <property type="match status" value="1"/>
</dbReference>
<accession>A0AAX2QRM0</accession>
<evidence type="ECO:0000313" key="2">
    <source>
        <dbReference type="EMBL" id="TCU25305.1"/>
    </source>
</evidence>
<dbReference type="SUPFAM" id="SSF52402">
    <property type="entry name" value="Adenine nucleotide alpha hydrolases-like"/>
    <property type="match status" value="1"/>
</dbReference>
<organism evidence="2 3">
    <name type="scientific">Rhizobium laguerreae</name>
    <dbReference type="NCBI Taxonomy" id="1076926"/>
    <lineage>
        <taxon>Bacteria</taxon>
        <taxon>Pseudomonadati</taxon>
        <taxon>Pseudomonadota</taxon>
        <taxon>Alphaproteobacteria</taxon>
        <taxon>Hyphomicrobiales</taxon>
        <taxon>Rhizobiaceae</taxon>
        <taxon>Rhizobium/Agrobacterium group</taxon>
        <taxon>Rhizobium</taxon>
    </lineage>
</organism>
<dbReference type="Proteomes" id="UP000295021">
    <property type="component" value="Unassembled WGS sequence"/>
</dbReference>
<reference evidence="2 3" key="1">
    <citation type="submission" date="2019-03" db="EMBL/GenBank/DDBJ databases">
        <title>Genomic Encyclopedia of Type Strains, Phase IV (KMG-V): Genome sequencing to study the core and pangenomes of soil and plant-associated prokaryotes.</title>
        <authorList>
            <person name="Whitman W."/>
        </authorList>
    </citation>
    <scope>NUCLEOTIDE SEQUENCE [LARGE SCALE GENOMIC DNA]</scope>
    <source>
        <strain evidence="2 3">FB403</strain>
    </source>
</reference>
<dbReference type="PANTHER" id="PTHR43196">
    <property type="entry name" value="SULFATE ADENYLYLTRANSFERASE SUBUNIT 2"/>
    <property type="match status" value="1"/>
</dbReference>
<feature type="domain" description="Phosphoadenosine phosphosulphate reductase" evidence="1">
    <location>
        <begin position="21"/>
        <end position="205"/>
    </location>
</feature>
<dbReference type="Pfam" id="PF01507">
    <property type="entry name" value="PAPS_reduct"/>
    <property type="match status" value="1"/>
</dbReference>
<dbReference type="InterPro" id="IPR050128">
    <property type="entry name" value="Sulfate_adenylyltrnsfr_sub2"/>
</dbReference>
<dbReference type="AlphaFoldDB" id="A0AAX2QRM0"/>
<dbReference type="InterPro" id="IPR002500">
    <property type="entry name" value="PAPS_reduct_dom"/>
</dbReference>
<comment type="caution">
    <text evidence="2">The sequence shown here is derived from an EMBL/GenBank/DDBJ whole genome shotgun (WGS) entry which is preliminary data.</text>
</comment>
<dbReference type="InterPro" id="IPR014729">
    <property type="entry name" value="Rossmann-like_a/b/a_fold"/>
</dbReference>
<evidence type="ECO:0000313" key="3">
    <source>
        <dbReference type="Proteomes" id="UP000295021"/>
    </source>
</evidence>
<dbReference type="Gene3D" id="3.40.50.620">
    <property type="entry name" value="HUPs"/>
    <property type="match status" value="1"/>
</dbReference>
<sequence length="248" mass="27895">MKPALTTPGLDQAIMTGAAVAIGVSGGKDSQAAALATFRHLDRLGHTGERILIHADLGSVEWQDSLPTCEKLAQHLGVELVVVRRKAGGLMERWRGRWLSSMKRYEALSTVTLVPCWSTPKMRFCTSELKTHVIEAYLKKRFGKQYVINVTGIRREESSRRAKATVVDYDFDSGWFDWRPIVDWTVQDVFSSIDASGLPPHPGYRVFGLSRVSCRFCIMQNLDDMIAAAAQEEAHETYREMVWLECDS</sequence>
<gene>
    <name evidence="2" type="ORF">EV131_105419</name>
</gene>
<evidence type="ECO:0000259" key="1">
    <source>
        <dbReference type="Pfam" id="PF01507"/>
    </source>
</evidence>
<dbReference type="EMBL" id="SMBI01000005">
    <property type="protein sequence ID" value="TCU25305.1"/>
    <property type="molecule type" value="Genomic_DNA"/>
</dbReference>
<protein>
    <submittedName>
        <fullName evidence="2">Phosphoadenosine phosphosulfate reductase family protein</fullName>
    </submittedName>
</protein>
<dbReference type="GO" id="GO:0003824">
    <property type="term" value="F:catalytic activity"/>
    <property type="evidence" value="ECO:0007669"/>
    <property type="project" value="InterPro"/>
</dbReference>
<proteinExistence type="predicted"/>